<name>A0A1H5MG94_9MICC</name>
<gene>
    <name evidence="1" type="ORF">SAMN04489740_2931</name>
</gene>
<evidence type="ECO:0000313" key="1">
    <source>
        <dbReference type="EMBL" id="SEE88429.1"/>
    </source>
</evidence>
<dbReference type="Proteomes" id="UP000182725">
    <property type="component" value="Unassembled WGS sequence"/>
</dbReference>
<reference evidence="1 2" key="1">
    <citation type="submission" date="2016-10" db="EMBL/GenBank/DDBJ databases">
        <authorList>
            <person name="de Groot N.N."/>
        </authorList>
    </citation>
    <scope>NUCLEOTIDE SEQUENCE [LARGE SCALE GENOMIC DNA]</scope>
    <source>
        <strain evidence="1 2">DSM 22274</strain>
    </source>
</reference>
<accession>A0A1H5MG94</accession>
<sequence>MVVVVGNSLLCCILSDGPGLELATGHQPRKGFRHGVGIDLAVADADRGPGRWLERRLPKA</sequence>
<dbReference type="EMBL" id="FNTV01000001">
    <property type="protein sequence ID" value="SEE88429.1"/>
    <property type="molecule type" value="Genomic_DNA"/>
</dbReference>
<organism evidence="1 2">
    <name type="scientific">Arthrobacter alpinus</name>
    <dbReference type="NCBI Taxonomy" id="656366"/>
    <lineage>
        <taxon>Bacteria</taxon>
        <taxon>Bacillati</taxon>
        <taxon>Actinomycetota</taxon>
        <taxon>Actinomycetes</taxon>
        <taxon>Micrococcales</taxon>
        <taxon>Micrococcaceae</taxon>
        <taxon>Arthrobacter</taxon>
    </lineage>
</organism>
<protein>
    <submittedName>
        <fullName evidence="1">Uncharacterized protein</fullName>
    </submittedName>
</protein>
<evidence type="ECO:0000313" key="2">
    <source>
        <dbReference type="Proteomes" id="UP000182725"/>
    </source>
</evidence>
<proteinExistence type="predicted"/>
<dbReference type="AlphaFoldDB" id="A0A1H5MG94"/>